<dbReference type="EMBL" id="JMCC02000006">
    <property type="protein sequence ID" value="KIG19074.1"/>
    <property type="molecule type" value="Genomic_DNA"/>
</dbReference>
<accession>A0A0C1ZNM5</accession>
<dbReference type="InterPro" id="IPR008928">
    <property type="entry name" value="6-hairpin_glycosidase_sf"/>
</dbReference>
<evidence type="ECO:0000313" key="1">
    <source>
        <dbReference type="EMBL" id="KIG19074.1"/>
    </source>
</evidence>
<gene>
    <name evidence="1" type="ORF">DB30_05978</name>
</gene>
<reference evidence="1 2" key="1">
    <citation type="submission" date="2014-12" db="EMBL/GenBank/DDBJ databases">
        <title>Genome assembly of Enhygromyxa salina DSM 15201.</title>
        <authorList>
            <person name="Sharma G."/>
            <person name="Subramanian S."/>
        </authorList>
    </citation>
    <scope>NUCLEOTIDE SEQUENCE [LARGE SCALE GENOMIC DNA]</scope>
    <source>
        <strain evidence="1 2">DSM 15201</strain>
    </source>
</reference>
<dbReference type="GO" id="GO:0005975">
    <property type="term" value="P:carbohydrate metabolic process"/>
    <property type="evidence" value="ECO:0007669"/>
    <property type="project" value="InterPro"/>
</dbReference>
<name>A0A0C1ZNM5_9BACT</name>
<dbReference type="Gene3D" id="1.50.10.20">
    <property type="match status" value="1"/>
</dbReference>
<proteinExistence type="predicted"/>
<comment type="caution">
    <text evidence="1">The sequence shown here is derived from an EMBL/GenBank/DDBJ whole genome shotgun (WGS) entry which is preliminary data.</text>
</comment>
<sequence length="491" mass="54539">MASDGPIAACTLPDLPGPIHSVVSLYSHGELVGRATSEHDDLCVSLMHATLQVLTAADLSESLVQQAQFVVELPKHEFALVEHEGEALEYVDGLVPVRHLNADIVRQRIGEGTAYLLRMMDPRYGGVHKRYHAATDSFEDQLHTIYTASTIYTLLAVQAQTHDASLAEPIQRATEFLLKMQRVAPGQPGHGAFHYSLDLTHEEREPRLVVGTSSKTIFTLLELHQLTGDPTQLQAARMAADWLLTMQDEEGGVTPELRLDPDGNWAPVEEESVLYTGQVLSALSRMYVATGDARYLEGATRTAGWMLAKREREGCYVGDGYRKPNPVSSSWMILSLFDFAKASNDAGVREQVYACADDLLKRQITNPADVYRHGRWSASLSSSGNGWLAEVLSVLYRECPSEYSERCTKYRGAVILLFRLLMQYTYTPENSFVVRNPDMAAGGLFWNTLDRDVRTDSVCHGMNAYVFMLDHLPKGDLVELPEPPPPLVQSQ</sequence>
<dbReference type="AlphaFoldDB" id="A0A0C1ZNM5"/>
<organism evidence="1 2">
    <name type="scientific">Enhygromyxa salina</name>
    <dbReference type="NCBI Taxonomy" id="215803"/>
    <lineage>
        <taxon>Bacteria</taxon>
        <taxon>Pseudomonadati</taxon>
        <taxon>Myxococcota</taxon>
        <taxon>Polyangia</taxon>
        <taxon>Nannocystales</taxon>
        <taxon>Nannocystaceae</taxon>
        <taxon>Enhygromyxa</taxon>
    </lineage>
</organism>
<dbReference type="RefSeq" id="WP_146657931.1">
    <property type="nucleotide sequence ID" value="NZ_JMCC02000006.1"/>
</dbReference>
<dbReference type="CDD" id="cd00688">
    <property type="entry name" value="ISOPREN_C2_like"/>
    <property type="match status" value="1"/>
</dbReference>
<evidence type="ECO:0000313" key="2">
    <source>
        <dbReference type="Proteomes" id="UP000031599"/>
    </source>
</evidence>
<dbReference type="SUPFAM" id="SSF48208">
    <property type="entry name" value="Six-hairpin glycosidases"/>
    <property type="match status" value="1"/>
</dbReference>
<dbReference type="Proteomes" id="UP000031599">
    <property type="component" value="Unassembled WGS sequence"/>
</dbReference>
<protein>
    <submittedName>
        <fullName evidence="1">Uncharacterized protein</fullName>
    </submittedName>
</protein>